<dbReference type="InterPro" id="IPR038765">
    <property type="entry name" value="Papain-like_cys_pep_sf"/>
</dbReference>
<dbReference type="EMBL" id="RAQJ01000002">
    <property type="protein sequence ID" value="RKE95184.1"/>
    <property type="molecule type" value="Genomic_DNA"/>
</dbReference>
<dbReference type="Pfam" id="PF01841">
    <property type="entry name" value="Transglut_core"/>
    <property type="match status" value="1"/>
</dbReference>
<dbReference type="Gene3D" id="2.60.40.3140">
    <property type="match status" value="1"/>
</dbReference>
<dbReference type="InterPro" id="IPR024618">
    <property type="entry name" value="DUF3857"/>
</dbReference>
<dbReference type="Proteomes" id="UP000284892">
    <property type="component" value="Unassembled WGS sequence"/>
</dbReference>
<feature type="domain" description="Transglutaminase-like" evidence="2">
    <location>
        <begin position="263"/>
        <end position="345"/>
    </location>
</feature>
<sequence length="628" mass="72548">MNKAFFLFLLIPFLAFSQDFSDEDYIYLKRHEHIKIELNKHKFNIAKNISEQAEYLTSKKLVFANEAMHFDSFTTIEDIEAYTYIPSTNKKINVDYIETKRAFDNGVFYSDQESKNFTFPAVTKGAVTNLSYKEIIKDPHFLGLFRFGSFVPTKSAQLSIEFPKNVTIGYIDFNTQGINLDFKKELSGDNNIYTWTVNNIKGFQGEEDSEAILYYLPHIIVYIKSYEKNGKTHNVLNDVSDLYKWYTSLVDQIDVNALDKVYAIADDIVKPLNTKREKAEAIFNWVQDNITYVAFEDGLGGFIPRGAASVCDKRYGDCKDMANLLYEMLNHVGITSYRTWIGTRNRNYSYFDVPTPMVDNHMINTAIVENDTIFLDATDSYVPFGMPSAFTQTKEALLGIDENNFKVIKVPVQDAKKSTSKITSKITFDNGTIKVKEKRALKGYEKVEFISNYTYKKDDKTEEEFLNTTLALGNNKTKYTNITKANFDNKNTPLILSYDLTIDSYTKTISDKIYVNLNIDRTLSKSKIDNLKERKYSKKIDYKFNRDFTSTFEIPEGYKASYIPKALSFENPNYSFKISYTVKDNVITQHKFLNVNTLSIKNENFESWNSFIKSLTKAYKKSIILEKI</sequence>
<gene>
    <name evidence="4" type="ORF">BXY80_1369</name>
</gene>
<dbReference type="Gene3D" id="3.10.620.30">
    <property type="match status" value="1"/>
</dbReference>
<dbReference type="Pfam" id="PF12969">
    <property type="entry name" value="DUF3857"/>
    <property type="match status" value="1"/>
</dbReference>
<evidence type="ECO:0000259" key="3">
    <source>
        <dbReference type="Pfam" id="PF12969"/>
    </source>
</evidence>
<dbReference type="InterPro" id="IPR002931">
    <property type="entry name" value="Transglutaminase-like"/>
</dbReference>
<proteinExistence type="predicted"/>
<evidence type="ECO:0000256" key="1">
    <source>
        <dbReference type="SAM" id="SignalP"/>
    </source>
</evidence>
<accession>A0A420DLM6</accession>
<dbReference type="SUPFAM" id="SSF54001">
    <property type="entry name" value="Cysteine proteinases"/>
    <property type="match status" value="1"/>
</dbReference>
<feature type="signal peptide" evidence="1">
    <location>
        <begin position="1"/>
        <end position="17"/>
    </location>
</feature>
<keyword evidence="5" id="KW-1185">Reference proteome</keyword>
<feature type="domain" description="DUF3857" evidence="3">
    <location>
        <begin position="67"/>
        <end position="202"/>
    </location>
</feature>
<dbReference type="RefSeq" id="WP_120200510.1">
    <property type="nucleotide sequence ID" value="NZ_RAQJ01000002.1"/>
</dbReference>
<dbReference type="OrthoDB" id="98874at2"/>
<keyword evidence="1" id="KW-0732">Signal</keyword>
<reference evidence="4 5" key="1">
    <citation type="submission" date="2018-09" db="EMBL/GenBank/DDBJ databases">
        <title>Genomic Encyclopedia of Archaeal and Bacterial Type Strains, Phase II (KMG-II): from individual species to whole genera.</title>
        <authorList>
            <person name="Goeker M."/>
        </authorList>
    </citation>
    <scope>NUCLEOTIDE SEQUENCE [LARGE SCALE GENOMIC DNA]</scope>
    <source>
        <strain evidence="4 5">DSM 26283</strain>
    </source>
</reference>
<comment type="caution">
    <text evidence="4">The sequence shown here is derived from an EMBL/GenBank/DDBJ whole genome shotgun (WGS) entry which is preliminary data.</text>
</comment>
<evidence type="ECO:0000313" key="5">
    <source>
        <dbReference type="Proteomes" id="UP000284892"/>
    </source>
</evidence>
<name>A0A420DLM6_9FLAO</name>
<evidence type="ECO:0000259" key="2">
    <source>
        <dbReference type="Pfam" id="PF01841"/>
    </source>
</evidence>
<protein>
    <submittedName>
        <fullName evidence="4">Transglutaminase superfamily protein</fullName>
    </submittedName>
</protein>
<evidence type="ECO:0000313" key="4">
    <source>
        <dbReference type="EMBL" id="RKE95184.1"/>
    </source>
</evidence>
<feature type="chain" id="PRO_5019080563" evidence="1">
    <location>
        <begin position="18"/>
        <end position="628"/>
    </location>
</feature>
<organism evidence="4 5">
    <name type="scientific">Ichthyenterobacterium magnum</name>
    <dbReference type="NCBI Taxonomy" id="1230530"/>
    <lineage>
        <taxon>Bacteria</taxon>
        <taxon>Pseudomonadati</taxon>
        <taxon>Bacteroidota</taxon>
        <taxon>Flavobacteriia</taxon>
        <taxon>Flavobacteriales</taxon>
        <taxon>Flavobacteriaceae</taxon>
        <taxon>Ichthyenterobacterium</taxon>
    </lineage>
</organism>
<dbReference type="AlphaFoldDB" id="A0A420DLM6"/>
<dbReference type="Gene3D" id="2.60.120.1130">
    <property type="match status" value="1"/>
</dbReference>